<protein>
    <submittedName>
        <fullName evidence="1">Uncharacterized protein</fullName>
    </submittedName>
</protein>
<organism evidence="1 2">
    <name type="scientific">Aspergillus tanneri</name>
    <dbReference type="NCBI Taxonomy" id="1220188"/>
    <lineage>
        <taxon>Eukaryota</taxon>
        <taxon>Fungi</taxon>
        <taxon>Dikarya</taxon>
        <taxon>Ascomycota</taxon>
        <taxon>Pezizomycotina</taxon>
        <taxon>Eurotiomycetes</taxon>
        <taxon>Eurotiomycetidae</taxon>
        <taxon>Eurotiales</taxon>
        <taxon>Aspergillaceae</taxon>
        <taxon>Aspergillus</taxon>
        <taxon>Aspergillus subgen. Circumdati</taxon>
    </lineage>
</organism>
<comment type="caution">
    <text evidence="1">The sequence shown here is derived from an EMBL/GenBank/DDBJ whole genome shotgun (WGS) entry which is preliminary data.</text>
</comment>
<name>A0A4S3JVR1_9EURO</name>
<dbReference type="EMBL" id="SOSA01000016">
    <property type="protein sequence ID" value="THC99526.1"/>
    <property type="molecule type" value="Genomic_DNA"/>
</dbReference>
<dbReference type="AlphaFoldDB" id="A0A4S3JVR1"/>
<proteinExistence type="predicted"/>
<evidence type="ECO:0000313" key="1">
    <source>
        <dbReference type="EMBL" id="THC99526.1"/>
    </source>
</evidence>
<dbReference type="Proteomes" id="UP000308092">
    <property type="component" value="Unassembled WGS sequence"/>
</dbReference>
<reference evidence="1 2" key="1">
    <citation type="submission" date="2019-03" db="EMBL/GenBank/DDBJ databases">
        <title>The genome sequence of a newly discovered highly antifungal drug resistant Aspergillus species, Aspergillus tanneri NIH 1004.</title>
        <authorList>
            <person name="Mounaud S."/>
            <person name="Singh I."/>
            <person name="Joardar V."/>
            <person name="Pakala S."/>
            <person name="Pakala S."/>
            <person name="Venepally P."/>
            <person name="Hoover J."/>
            <person name="Nierman W."/>
            <person name="Chung J."/>
            <person name="Losada L."/>
        </authorList>
    </citation>
    <scope>NUCLEOTIDE SEQUENCE [LARGE SCALE GENOMIC DNA]</scope>
    <source>
        <strain evidence="1 2">NIH1004</strain>
    </source>
</reference>
<evidence type="ECO:0000313" key="2">
    <source>
        <dbReference type="Proteomes" id="UP000308092"/>
    </source>
</evidence>
<keyword evidence="2" id="KW-1185">Reference proteome</keyword>
<sequence>MSLEFIQQEVNGLILNAQSLDIVHPVNPDTFLRKSVSHSYSTSTAFRPRIPSLKDATFPR</sequence>
<accession>A0A4S3JVR1</accession>
<dbReference type="VEuPathDB" id="FungiDB:EYZ11_000986"/>
<gene>
    <name evidence="1" type="ORF">EYZ11_000986</name>
</gene>